<dbReference type="SUPFAM" id="SSF58104">
    <property type="entry name" value="Methyl-accepting chemotaxis protein (MCP) signaling domain"/>
    <property type="match status" value="1"/>
</dbReference>
<dbReference type="Proteomes" id="UP000016511">
    <property type="component" value="Unassembled WGS sequence"/>
</dbReference>
<keyword evidence="7" id="KW-0812">Transmembrane</keyword>
<dbReference type="InterPro" id="IPR024478">
    <property type="entry name" value="HlyB_4HB_MCP"/>
</dbReference>
<dbReference type="SMART" id="SM00283">
    <property type="entry name" value="MA"/>
    <property type="match status" value="1"/>
</dbReference>
<evidence type="ECO:0000256" key="4">
    <source>
        <dbReference type="ARBA" id="ARBA00023224"/>
    </source>
</evidence>
<dbReference type="CDD" id="cd11386">
    <property type="entry name" value="MCP_signal"/>
    <property type="match status" value="1"/>
</dbReference>
<comment type="caution">
    <text evidence="10">The sequence shown here is derived from an EMBL/GenBank/DDBJ whole genome shotgun (WGS) entry which is preliminary data.</text>
</comment>
<proteinExistence type="inferred from homology"/>
<dbReference type="PROSITE" id="PS50885">
    <property type="entry name" value="HAMP"/>
    <property type="match status" value="1"/>
</dbReference>
<keyword evidence="2" id="KW-1003">Cell membrane</keyword>
<evidence type="ECO:0000259" key="9">
    <source>
        <dbReference type="PROSITE" id="PS50885"/>
    </source>
</evidence>
<dbReference type="PRINTS" id="PR00260">
    <property type="entry name" value="CHEMTRNSDUCR"/>
</dbReference>
<feature type="domain" description="Methyl-accepting transducer" evidence="8">
    <location>
        <begin position="311"/>
        <end position="547"/>
    </location>
</feature>
<gene>
    <name evidence="10" type="ORF">HMPREF0083_00766</name>
</gene>
<dbReference type="InterPro" id="IPR003660">
    <property type="entry name" value="HAMP_dom"/>
</dbReference>
<evidence type="ECO:0000256" key="5">
    <source>
        <dbReference type="ARBA" id="ARBA00029447"/>
    </source>
</evidence>
<dbReference type="EMBL" id="AWSJ01000050">
    <property type="protein sequence ID" value="ERI11140.1"/>
    <property type="molecule type" value="Genomic_DNA"/>
</dbReference>
<sequence>MVILYIKYAKCEFYRPVDQNKENTQGVNTMKLSIGKKLYIAFTCIFLIMMMLGILSIMKMSSINEKAEEINTSWLPGVSSINHLNYLTEHVLANEIKFVMTADAAQKQFLKENMERTFAEIDKSLTVYENTNEEDDEEDRQVFDSFKATWKKYEEIHKHIIEAGSKNDITAAKKYLEQGDSIYTEMKKYHSTLVKLNEEGSNKAVQEAASIYKSGRNQAIIYMAIALLSCTVLAFMITRNITTRLQSLGQQVKTMAEGELRLDPLPIKGNDEISILTGNFNDMSERLRDIVHQVSMTATQVAAASEQLSASASQTSEASEQIAQTIQDVSEGATHQRHAINEISTTIQQVASGIQHISVNSQRVADSSHEASSLAGEGQKVIDSTVHSIRSVSENVERSAEMVHNLGIHSEKIGEIVEFIQVIAGQTNLLALNAAIEAARAGEQGRGFAVVADEVRKLAEEAGTAAGKIQHVIENIQSEIVQVAESMAGSTTASEQSVENAQEAGVSFRHISKAIEALNKQMNEVSAAVQQIAAGSNEMTHSVQSVVKISEETADSTQTVAGAIEEAHASMEEINASSATLANLAEELRDQVSYFKVD</sequence>
<dbReference type="AlphaFoldDB" id="U1X847"/>
<dbReference type="GO" id="GO:0006935">
    <property type="term" value="P:chemotaxis"/>
    <property type="evidence" value="ECO:0007669"/>
    <property type="project" value="InterPro"/>
</dbReference>
<dbReference type="Pfam" id="PF00672">
    <property type="entry name" value="HAMP"/>
    <property type="match status" value="1"/>
</dbReference>
<keyword evidence="11" id="KW-1185">Reference proteome</keyword>
<dbReference type="Gene3D" id="1.10.287.950">
    <property type="entry name" value="Methyl-accepting chemotaxis protein"/>
    <property type="match status" value="1"/>
</dbReference>
<protein>
    <submittedName>
        <fullName evidence="10">Methyl-accepting chemotaxis protein signaling domain protein</fullName>
    </submittedName>
</protein>
<dbReference type="CDD" id="cd06225">
    <property type="entry name" value="HAMP"/>
    <property type="match status" value="1"/>
</dbReference>
<keyword evidence="7" id="KW-1133">Transmembrane helix</keyword>
<dbReference type="HOGENOM" id="CLU_000445_107_27_9"/>
<dbReference type="PANTHER" id="PTHR32089:SF114">
    <property type="entry name" value="METHYL-ACCEPTING CHEMOTAXIS PROTEIN MCPB"/>
    <property type="match status" value="1"/>
</dbReference>
<feature type="domain" description="HAMP" evidence="9">
    <location>
        <begin position="239"/>
        <end position="292"/>
    </location>
</feature>
<feature type="transmembrane region" description="Helical" evidence="7">
    <location>
        <begin position="219"/>
        <end position="237"/>
    </location>
</feature>
<evidence type="ECO:0000256" key="3">
    <source>
        <dbReference type="ARBA" id="ARBA00023136"/>
    </source>
</evidence>
<dbReference type="PATRIC" id="fig|649747.3.peg.693"/>
<feature type="transmembrane region" description="Helical" evidence="7">
    <location>
        <begin position="38"/>
        <end position="58"/>
    </location>
</feature>
<organism evidence="10 11">
    <name type="scientific">Aneurinibacillus aneurinilyticus ATCC 12856</name>
    <dbReference type="NCBI Taxonomy" id="649747"/>
    <lineage>
        <taxon>Bacteria</taxon>
        <taxon>Bacillati</taxon>
        <taxon>Bacillota</taxon>
        <taxon>Bacilli</taxon>
        <taxon>Bacillales</taxon>
        <taxon>Paenibacillaceae</taxon>
        <taxon>Aneurinibacillus group</taxon>
        <taxon>Aneurinibacillus</taxon>
    </lineage>
</organism>
<dbReference type="Gene3D" id="6.10.340.10">
    <property type="match status" value="1"/>
</dbReference>
<dbReference type="STRING" id="649747.HMPREF0083_00766"/>
<evidence type="ECO:0000256" key="6">
    <source>
        <dbReference type="PROSITE-ProRule" id="PRU00284"/>
    </source>
</evidence>
<dbReference type="GO" id="GO:0007165">
    <property type="term" value="P:signal transduction"/>
    <property type="evidence" value="ECO:0007669"/>
    <property type="project" value="UniProtKB-KW"/>
</dbReference>
<dbReference type="Pfam" id="PF00015">
    <property type="entry name" value="MCPsignal"/>
    <property type="match status" value="1"/>
</dbReference>
<evidence type="ECO:0000256" key="7">
    <source>
        <dbReference type="SAM" id="Phobius"/>
    </source>
</evidence>
<dbReference type="PANTHER" id="PTHR32089">
    <property type="entry name" value="METHYL-ACCEPTING CHEMOTAXIS PROTEIN MCPB"/>
    <property type="match status" value="1"/>
</dbReference>
<accession>U1X847</accession>
<dbReference type="GO" id="GO:0004888">
    <property type="term" value="F:transmembrane signaling receptor activity"/>
    <property type="evidence" value="ECO:0007669"/>
    <property type="project" value="InterPro"/>
</dbReference>
<dbReference type="eggNOG" id="COG0840">
    <property type="taxonomic scope" value="Bacteria"/>
</dbReference>
<dbReference type="InterPro" id="IPR004089">
    <property type="entry name" value="MCPsignal_dom"/>
</dbReference>
<dbReference type="Pfam" id="PF12729">
    <property type="entry name" value="4HB_MCP_1"/>
    <property type="match status" value="1"/>
</dbReference>
<evidence type="ECO:0000313" key="11">
    <source>
        <dbReference type="Proteomes" id="UP000016511"/>
    </source>
</evidence>
<dbReference type="GO" id="GO:0005886">
    <property type="term" value="C:plasma membrane"/>
    <property type="evidence" value="ECO:0007669"/>
    <property type="project" value="UniProtKB-SubCell"/>
</dbReference>
<keyword evidence="4 6" id="KW-0807">Transducer</keyword>
<comment type="similarity">
    <text evidence="5">Belongs to the methyl-accepting chemotaxis (MCP) protein family.</text>
</comment>
<evidence type="ECO:0000256" key="1">
    <source>
        <dbReference type="ARBA" id="ARBA00004236"/>
    </source>
</evidence>
<reference evidence="10 11" key="1">
    <citation type="submission" date="2013-08" db="EMBL/GenBank/DDBJ databases">
        <authorList>
            <person name="Weinstock G."/>
            <person name="Sodergren E."/>
            <person name="Wylie T."/>
            <person name="Fulton L."/>
            <person name="Fulton R."/>
            <person name="Fronick C."/>
            <person name="O'Laughlin M."/>
            <person name="Godfrey J."/>
            <person name="Miner T."/>
            <person name="Herter B."/>
            <person name="Appelbaum E."/>
            <person name="Cordes M."/>
            <person name="Lek S."/>
            <person name="Wollam A."/>
            <person name="Pepin K.H."/>
            <person name="Palsikar V.B."/>
            <person name="Mitreva M."/>
            <person name="Wilson R.K."/>
        </authorList>
    </citation>
    <scope>NUCLEOTIDE SEQUENCE [LARGE SCALE GENOMIC DNA]</scope>
    <source>
        <strain evidence="10 11">ATCC 12856</strain>
    </source>
</reference>
<evidence type="ECO:0000259" key="8">
    <source>
        <dbReference type="PROSITE" id="PS50111"/>
    </source>
</evidence>
<dbReference type="PROSITE" id="PS50111">
    <property type="entry name" value="CHEMOTAXIS_TRANSDUC_2"/>
    <property type="match status" value="1"/>
</dbReference>
<keyword evidence="3 7" id="KW-0472">Membrane</keyword>
<evidence type="ECO:0000313" key="10">
    <source>
        <dbReference type="EMBL" id="ERI11140.1"/>
    </source>
</evidence>
<name>U1X847_ANEAE</name>
<dbReference type="InterPro" id="IPR004090">
    <property type="entry name" value="Chemotax_Me-accpt_rcpt"/>
</dbReference>
<comment type="subcellular location">
    <subcellularLocation>
        <location evidence="1">Cell membrane</location>
    </subcellularLocation>
</comment>
<evidence type="ECO:0000256" key="2">
    <source>
        <dbReference type="ARBA" id="ARBA00022475"/>
    </source>
</evidence>
<dbReference type="SMART" id="SM00304">
    <property type="entry name" value="HAMP"/>
    <property type="match status" value="2"/>
</dbReference>